<evidence type="ECO:0000256" key="3">
    <source>
        <dbReference type="ARBA" id="ARBA00023157"/>
    </source>
</evidence>
<keyword evidence="6" id="KW-0472">Membrane</keyword>
<dbReference type="CDD" id="cd00033">
    <property type="entry name" value="CCP"/>
    <property type="match status" value="6"/>
</dbReference>
<comment type="caution">
    <text evidence="5">Lacks conserved residue(s) required for the propagation of feature annotation.</text>
</comment>
<evidence type="ECO:0000256" key="1">
    <source>
        <dbReference type="ARBA" id="ARBA00022659"/>
    </source>
</evidence>
<proteinExistence type="predicted"/>
<feature type="domain" description="Sushi" evidence="8">
    <location>
        <begin position="328"/>
        <end position="388"/>
    </location>
</feature>
<feature type="disulfide bond" evidence="5">
    <location>
        <begin position="58"/>
        <end position="85"/>
    </location>
</feature>
<dbReference type="InterPro" id="IPR000436">
    <property type="entry name" value="Sushi_SCR_CCP_dom"/>
</dbReference>
<evidence type="ECO:0000313" key="9">
    <source>
        <dbReference type="EMBL" id="KAF4079075.1"/>
    </source>
</evidence>
<evidence type="ECO:0000259" key="8">
    <source>
        <dbReference type="PROSITE" id="PS50923"/>
    </source>
</evidence>
<dbReference type="Pfam" id="PF00084">
    <property type="entry name" value="Sushi"/>
    <property type="match status" value="6"/>
</dbReference>
<feature type="domain" description="Sushi" evidence="8">
    <location>
        <begin position="25"/>
        <end position="87"/>
    </location>
</feature>
<dbReference type="EMBL" id="JAAGNN010000016">
    <property type="protein sequence ID" value="KAF4079075.1"/>
    <property type="molecule type" value="Genomic_DNA"/>
</dbReference>
<dbReference type="SMART" id="SM00032">
    <property type="entry name" value="CCP"/>
    <property type="match status" value="6"/>
</dbReference>
<keyword evidence="6" id="KW-1133">Transmembrane helix</keyword>
<keyword evidence="7" id="KW-0732">Signal</keyword>
<feature type="domain" description="Sushi" evidence="8">
    <location>
        <begin position="205"/>
        <end position="266"/>
    </location>
</feature>
<evidence type="ECO:0000256" key="4">
    <source>
        <dbReference type="ARBA" id="ARBA00023180"/>
    </source>
</evidence>
<keyword evidence="2" id="KW-0677">Repeat</keyword>
<dbReference type="InterPro" id="IPR035976">
    <property type="entry name" value="Sushi/SCR/CCP_sf"/>
</dbReference>
<dbReference type="Proteomes" id="UP000593565">
    <property type="component" value="Unassembled WGS sequence"/>
</dbReference>
<evidence type="ECO:0000256" key="2">
    <source>
        <dbReference type="ARBA" id="ARBA00022737"/>
    </source>
</evidence>
<keyword evidence="10" id="KW-1185">Reference proteome</keyword>
<dbReference type="SUPFAM" id="SSF57535">
    <property type="entry name" value="Complement control module/SCR domain"/>
    <property type="match status" value="6"/>
</dbReference>
<evidence type="ECO:0000313" key="10">
    <source>
        <dbReference type="Proteomes" id="UP000593565"/>
    </source>
</evidence>
<feature type="domain" description="Sushi" evidence="8">
    <location>
        <begin position="88"/>
        <end position="144"/>
    </location>
</feature>
<accession>A0A7J6A893</accession>
<dbReference type="Gene3D" id="2.10.70.10">
    <property type="entry name" value="Complement Module, domain 1"/>
    <property type="match status" value="6"/>
</dbReference>
<feature type="chain" id="PRO_5029804110" description="Sushi domain-containing protein" evidence="7">
    <location>
        <begin position="25"/>
        <end position="457"/>
    </location>
</feature>
<keyword evidence="1 5" id="KW-0768">Sushi</keyword>
<dbReference type="AlphaFoldDB" id="A0A7J6A893"/>
<organism evidence="9 10">
    <name type="scientific">Ameiurus melas</name>
    <name type="common">Black bullhead</name>
    <name type="synonym">Silurus melas</name>
    <dbReference type="NCBI Taxonomy" id="219545"/>
    <lineage>
        <taxon>Eukaryota</taxon>
        <taxon>Metazoa</taxon>
        <taxon>Chordata</taxon>
        <taxon>Craniata</taxon>
        <taxon>Vertebrata</taxon>
        <taxon>Euteleostomi</taxon>
        <taxon>Actinopterygii</taxon>
        <taxon>Neopterygii</taxon>
        <taxon>Teleostei</taxon>
        <taxon>Ostariophysi</taxon>
        <taxon>Siluriformes</taxon>
        <taxon>Ictaluridae</taxon>
        <taxon>Ameiurus</taxon>
    </lineage>
</organism>
<feature type="signal peptide" evidence="7">
    <location>
        <begin position="1"/>
        <end position="24"/>
    </location>
</feature>
<sequence length="457" mass="50963">MSMKTSLWTLWTLLLLDFVSRGNAGECPKPVLEGDVVLSNSAILKNNFPHESDIILECAKGYEVDNGSNSIKCLNGVWSKQELTCRKKDCGHPNPFPNMGYRILQGTLFGARVQPVCDRGYFLQGSSYRQCLVNGWTGKPKCLPVRCGDLPKIPHSVIVSNLTKYLKFKEVIEYRCEENYTLVGNGSVVCQENRKYSSFPQCKGECPKPVLEGDVVFSNSTILKNKFPDESEVTLECAKGYEVDNGSNTITCVDGVWSKQELTCKTVICGNVPEVPHSVIGTFPTNELLEFEDVIEYLCEDNYTLLGNGSVVCQENGTYSSLPQCKAVICGKVPEVPHSVIVTFPTKELLEFEDVIEYLCEDNYNLLGNGSVVCQENGIYSSLPQCKEREISERAVSPFLIPMCGTLLLLFSLVVFIAIYTCVKCYKKRKGSYDTGEQMRTKEALMQEKLPLHLVPI</sequence>
<evidence type="ECO:0000256" key="6">
    <source>
        <dbReference type="SAM" id="Phobius"/>
    </source>
</evidence>
<keyword evidence="3 5" id="KW-1015">Disulfide bond</keyword>
<feature type="domain" description="Sushi" evidence="8">
    <location>
        <begin position="145"/>
        <end position="204"/>
    </location>
</feature>
<feature type="disulfide bond" evidence="5">
    <location>
        <begin position="237"/>
        <end position="264"/>
    </location>
</feature>
<name>A0A7J6A893_AMEME</name>
<feature type="disulfide bond" evidence="5">
    <location>
        <begin position="147"/>
        <end position="190"/>
    </location>
</feature>
<feature type="domain" description="Sushi" evidence="8">
    <location>
        <begin position="267"/>
        <end position="327"/>
    </location>
</feature>
<dbReference type="PROSITE" id="PS50923">
    <property type="entry name" value="SUSHI"/>
    <property type="match status" value="6"/>
</dbReference>
<dbReference type="InterPro" id="IPR050350">
    <property type="entry name" value="Compl-Cell_Adhes-Reg"/>
</dbReference>
<keyword evidence="4" id="KW-0325">Glycoprotein</keyword>
<dbReference type="PANTHER" id="PTHR19325:SF569">
    <property type="entry name" value="COMPLEMENT COMPONENT 4 BINDING PROTEIN, SECRETORY-RELATED"/>
    <property type="match status" value="1"/>
</dbReference>
<keyword evidence="6" id="KW-0812">Transmembrane</keyword>
<feature type="transmembrane region" description="Helical" evidence="6">
    <location>
        <begin position="399"/>
        <end position="423"/>
    </location>
</feature>
<comment type="caution">
    <text evidence="9">The sequence shown here is derived from an EMBL/GenBank/DDBJ whole genome shotgun (WGS) entry which is preliminary data.</text>
</comment>
<evidence type="ECO:0000256" key="5">
    <source>
        <dbReference type="PROSITE-ProRule" id="PRU00302"/>
    </source>
</evidence>
<gene>
    <name evidence="9" type="ORF">AMELA_G00188920</name>
</gene>
<dbReference type="PANTHER" id="PTHR19325">
    <property type="entry name" value="COMPLEMENT COMPONENT-RELATED SUSHI DOMAIN-CONTAINING"/>
    <property type="match status" value="1"/>
</dbReference>
<reference evidence="9 10" key="1">
    <citation type="submission" date="2020-02" db="EMBL/GenBank/DDBJ databases">
        <title>A chromosome-scale genome assembly of the black bullhead catfish (Ameiurus melas).</title>
        <authorList>
            <person name="Wen M."/>
            <person name="Zham M."/>
            <person name="Cabau C."/>
            <person name="Klopp C."/>
            <person name="Donnadieu C."/>
            <person name="Roques C."/>
            <person name="Bouchez O."/>
            <person name="Lampietro C."/>
            <person name="Jouanno E."/>
            <person name="Herpin A."/>
            <person name="Louis A."/>
            <person name="Berthelot C."/>
            <person name="Parey E."/>
            <person name="Roest-Crollius H."/>
            <person name="Braasch I."/>
            <person name="Postlethwait J."/>
            <person name="Robinson-Rechavi M."/>
            <person name="Echchiki A."/>
            <person name="Begum T."/>
            <person name="Montfort J."/>
            <person name="Schartl M."/>
            <person name="Bobe J."/>
            <person name="Guiguen Y."/>
        </authorList>
    </citation>
    <scope>NUCLEOTIDE SEQUENCE [LARGE SCALE GENOMIC DNA]</scope>
    <source>
        <strain evidence="9">M_S1</strain>
        <tissue evidence="9">Blood</tissue>
    </source>
</reference>
<evidence type="ECO:0000256" key="7">
    <source>
        <dbReference type="SAM" id="SignalP"/>
    </source>
</evidence>
<protein>
    <recommendedName>
        <fullName evidence="8">Sushi domain-containing protein</fullName>
    </recommendedName>
</protein>